<feature type="transmembrane region" description="Helical" evidence="1">
    <location>
        <begin position="26"/>
        <end position="49"/>
    </location>
</feature>
<gene>
    <name evidence="2" type="ORF">A3I56_00240</name>
</gene>
<evidence type="ECO:0000256" key="1">
    <source>
        <dbReference type="SAM" id="Phobius"/>
    </source>
</evidence>
<name>A0A1F7JU73_9BACT</name>
<comment type="caution">
    <text evidence="2">The sequence shown here is derived from an EMBL/GenBank/DDBJ whole genome shotgun (WGS) entry which is preliminary data.</text>
</comment>
<dbReference type="EMBL" id="MGBC01000050">
    <property type="protein sequence ID" value="OGK59152.1"/>
    <property type="molecule type" value="Genomic_DNA"/>
</dbReference>
<sequence length="106" mass="11810">MTDVEENVDDKAQSSQIEELADHKNVLIFMSAALIIGFALFAVLGYVMVRKPAQYDSEVQQRPYVSRYTLPSPTSGPQDVVTELDSIVIDDLDSSFIQVDKNLDTL</sequence>
<keyword evidence="1" id="KW-1133">Transmembrane helix</keyword>
<reference evidence="2 3" key="1">
    <citation type="journal article" date="2016" name="Nat. Commun.">
        <title>Thousands of microbial genomes shed light on interconnected biogeochemical processes in an aquifer system.</title>
        <authorList>
            <person name="Anantharaman K."/>
            <person name="Brown C.T."/>
            <person name="Hug L.A."/>
            <person name="Sharon I."/>
            <person name="Castelle C.J."/>
            <person name="Probst A.J."/>
            <person name="Thomas B.C."/>
            <person name="Singh A."/>
            <person name="Wilkins M.J."/>
            <person name="Karaoz U."/>
            <person name="Brodie E.L."/>
            <person name="Williams K.H."/>
            <person name="Hubbard S.S."/>
            <person name="Banfield J.F."/>
        </authorList>
    </citation>
    <scope>NUCLEOTIDE SEQUENCE [LARGE SCALE GENOMIC DNA]</scope>
</reference>
<evidence type="ECO:0000313" key="3">
    <source>
        <dbReference type="Proteomes" id="UP000176269"/>
    </source>
</evidence>
<evidence type="ECO:0000313" key="2">
    <source>
        <dbReference type="EMBL" id="OGK59152.1"/>
    </source>
</evidence>
<keyword evidence="1" id="KW-0812">Transmembrane</keyword>
<keyword evidence="1" id="KW-0472">Membrane</keyword>
<accession>A0A1F7JU73</accession>
<dbReference type="AlphaFoldDB" id="A0A1F7JU73"/>
<dbReference type="Proteomes" id="UP000176269">
    <property type="component" value="Unassembled WGS sequence"/>
</dbReference>
<protein>
    <submittedName>
        <fullName evidence="2">Uncharacterized protein</fullName>
    </submittedName>
</protein>
<proteinExistence type="predicted"/>
<organism evidence="2 3">
    <name type="scientific">Candidatus Roizmanbacteria bacterium RIFCSPLOWO2_02_FULL_43_10</name>
    <dbReference type="NCBI Taxonomy" id="1802078"/>
    <lineage>
        <taxon>Bacteria</taxon>
        <taxon>Candidatus Roizmaniibacteriota</taxon>
    </lineage>
</organism>